<dbReference type="EMBL" id="ML208259">
    <property type="protein sequence ID" value="TFK77376.1"/>
    <property type="molecule type" value="Genomic_DNA"/>
</dbReference>
<proteinExistence type="predicted"/>
<accession>A0ACD3BHQ1</accession>
<dbReference type="Proteomes" id="UP000308600">
    <property type="component" value="Unassembled WGS sequence"/>
</dbReference>
<evidence type="ECO:0000313" key="2">
    <source>
        <dbReference type="Proteomes" id="UP000308600"/>
    </source>
</evidence>
<evidence type="ECO:0000313" key="1">
    <source>
        <dbReference type="EMBL" id="TFK77376.1"/>
    </source>
</evidence>
<reference evidence="1 2" key="1">
    <citation type="journal article" date="2019" name="Nat. Ecol. Evol.">
        <title>Megaphylogeny resolves global patterns of mushroom evolution.</title>
        <authorList>
            <person name="Varga T."/>
            <person name="Krizsan K."/>
            <person name="Foldi C."/>
            <person name="Dima B."/>
            <person name="Sanchez-Garcia M."/>
            <person name="Sanchez-Ramirez S."/>
            <person name="Szollosi G.J."/>
            <person name="Szarkandi J.G."/>
            <person name="Papp V."/>
            <person name="Albert L."/>
            <person name="Andreopoulos W."/>
            <person name="Angelini C."/>
            <person name="Antonin V."/>
            <person name="Barry K.W."/>
            <person name="Bougher N.L."/>
            <person name="Buchanan P."/>
            <person name="Buyck B."/>
            <person name="Bense V."/>
            <person name="Catcheside P."/>
            <person name="Chovatia M."/>
            <person name="Cooper J."/>
            <person name="Damon W."/>
            <person name="Desjardin D."/>
            <person name="Finy P."/>
            <person name="Geml J."/>
            <person name="Haridas S."/>
            <person name="Hughes K."/>
            <person name="Justo A."/>
            <person name="Karasinski D."/>
            <person name="Kautmanova I."/>
            <person name="Kiss B."/>
            <person name="Kocsube S."/>
            <person name="Kotiranta H."/>
            <person name="LaButti K.M."/>
            <person name="Lechner B.E."/>
            <person name="Liimatainen K."/>
            <person name="Lipzen A."/>
            <person name="Lukacs Z."/>
            <person name="Mihaltcheva S."/>
            <person name="Morgado L.N."/>
            <person name="Niskanen T."/>
            <person name="Noordeloos M.E."/>
            <person name="Ohm R.A."/>
            <person name="Ortiz-Santana B."/>
            <person name="Ovrebo C."/>
            <person name="Racz N."/>
            <person name="Riley R."/>
            <person name="Savchenko A."/>
            <person name="Shiryaev A."/>
            <person name="Soop K."/>
            <person name="Spirin V."/>
            <person name="Szebenyi C."/>
            <person name="Tomsovsky M."/>
            <person name="Tulloss R.E."/>
            <person name="Uehling J."/>
            <person name="Grigoriev I.V."/>
            <person name="Vagvolgyi C."/>
            <person name="Papp T."/>
            <person name="Martin F.M."/>
            <person name="Miettinen O."/>
            <person name="Hibbett D.S."/>
            <person name="Nagy L.G."/>
        </authorList>
    </citation>
    <scope>NUCLEOTIDE SEQUENCE [LARGE SCALE GENOMIC DNA]</scope>
    <source>
        <strain evidence="1 2">NL-1719</strain>
    </source>
</reference>
<name>A0ACD3BHQ1_9AGAR</name>
<organism evidence="1 2">
    <name type="scientific">Pluteus cervinus</name>
    <dbReference type="NCBI Taxonomy" id="181527"/>
    <lineage>
        <taxon>Eukaryota</taxon>
        <taxon>Fungi</taxon>
        <taxon>Dikarya</taxon>
        <taxon>Basidiomycota</taxon>
        <taxon>Agaricomycotina</taxon>
        <taxon>Agaricomycetes</taxon>
        <taxon>Agaricomycetidae</taxon>
        <taxon>Agaricales</taxon>
        <taxon>Pluteineae</taxon>
        <taxon>Pluteaceae</taxon>
        <taxon>Pluteus</taxon>
    </lineage>
</organism>
<sequence length="771" mass="84064">MSTRSDASEIRPSLQEMNSTFTEATASEQSFGGNPISGTQRSMKSMRGLLRAEVGDSMVELDPMEEFGFRDGHRISLQVDRTPRPGTNDPGSPAVSLFEHVPLARIDTLLTTGDTRSSGLLKSLMGNSTSRLKPGSSVVVQASPRNTLALEQAKRKAKVKINLILESDICVQGGVLRGNIVISIRNNEKSERPVLISGGRLRIIGFESISRDDRHIFYQCASSFQEVTDLWQSLYATEVSDFDTFSAAREGDHSLPFAIKLPLTDEYGKAKGVTTAQTDIGLRYIVMASLKVQDPDTGAKSIAHFYRNCEIWPRLNPSEILAPAPRPLRSTFAKTLPGDDFGQVKIIVSLHRLYWIAGQQCCVKITIENETKSTIKSLSTSLVRSLVLFKPRPHLDTQPGGLVTDPDACKTTTAHKEVSRSVLTMSHGGMKGFASAKGWWSGVGPGERSTCFQFVPIPTDALTVVRGRLLEIEYSLRVVIRTTSKADIQVALPIRVLNFLSIDPPPSVITEADYLRLMAEGDVLASYRAAFSQPTPTRMPGVGLTNSQETSVESAHSISMATVGEPSPSEIHPRALRTSVIRRGLDRSESESGSSSADESDGYGYSDYSIQSDTEDVVQHAIASARVDSDYGENAVRFSDLYYSSLRGGNTTADESLNDVGNESDEAIRDHIRAGRFFDESPPGSSLSSFAARVQEKLLAVGSKLSSPIKTRGDVLDGKTPKQSTRLFSFERIDEHQVQSEVPPDVNQSSPPAPANQQEEMSTAPRPISDM</sequence>
<protein>
    <submittedName>
        <fullName evidence="1">Uncharacterized protein</fullName>
    </submittedName>
</protein>
<gene>
    <name evidence="1" type="ORF">BDN72DRAFT_784476</name>
</gene>
<keyword evidence="2" id="KW-1185">Reference proteome</keyword>